<dbReference type="Proteomes" id="UP000034856">
    <property type="component" value="Unassembled WGS sequence"/>
</dbReference>
<dbReference type="EMBL" id="LCMM01000005">
    <property type="protein sequence ID" value="KKU38177.1"/>
    <property type="molecule type" value="Genomic_DNA"/>
</dbReference>
<organism evidence="2 3">
    <name type="scientific">Candidatus Azambacteria bacterium GW2011_GWF2_46_32</name>
    <dbReference type="NCBI Taxonomy" id="1618628"/>
    <lineage>
        <taxon>Bacteria</taxon>
        <taxon>Candidatus Azamiibacteriota</taxon>
    </lineage>
</organism>
<dbReference type="Gene3D" id="3.40.50.150">
    <property type="entry name" value="Vaccinia Virus protein VP39"/>
    <property type="match status" value="1"/>
</dbReference>
<reference evidence="2 3" key="1">
    <citation type="journal article" date="2015" name="Nature">
        <title>rRNA introns, odd ribosomes, and small enigmatic genomes across a large radiation of phyla.</title>
        <authorList>
            <person name="Brown C.T."/>
            <person name="Hug L.A."/>
            <person name="Thomas B.C."/>
            <person name="Sharon I."/>
            <person name="Castelle C.J."/>
            <person name="Singh A."/>
            <person name="Wilkins M.J."/>
            <person name="Williams K.H."/>
            <person name="Banfield J.F."/>
        </authorList>
    </citation>
    <scope>NUCLEOTIDE SEQUENCE [LARGE SCALE GENOMIC DNA]</scope>
</reference>
<evidence type="ECO:0000259" key="1">
    <source>
        <dbReference type="Pfam" id="PF13847"/>
    </source>
</evidence>
<dbReference type="AlphaFoldDB" id="A0A0G1Q0B4"/>
<dbReference type="PANTHER" id="PTHR45128">
    <property type="entry name" value="METHYLTRANSFERASE TYPE 11"/>
    <property type="match status" value="1"/>
</dbReference>
<protein>
    <submittedName>
        <fullName evidence="2">Methyltransferase, UbiE/COQ5 family</fullName>
    </submittedName>
</protein>
<dbReference type="SUPFAM" id="SSF53335">
    <property type="entry name" value="S-adenosyl-L-methionine-dependent methyltransferases"/>
    <property type="match status" value="1"/>
</dbReference>
<dbReference type="GO" id="GO:0032259">
    <property type="term" value="P:methylation"/>
    <property type="evidence" value="ECO:0007669"/>
    <property type="project" value="UniProtKB-KW"/>
</dbReference>
<feature type="domain" description="Methyltransferase" evidence="1">
    <location>
        <begin position="16"/>
        <end position="128"/>
    </location>
</feature>
<accession>A0A0G1Q0B4</accession>
<name>A0A0G1Q0B4_9BACT</name>
<dbReference type="InterPro" id="IPR025714">
    <property type="entry name" value="Methyltranfer_dom"/>
</dbReference>
<keyword evidence="2" id="KW-0808">Transferase</keyword>
<gene>
    <name evidence="2" type="ORF">UX51_C0005G0011</name>
</gene>
<dbReference type="PANTHER" id="PTHR45128:SF1">
    <property type="entry name" value="S-ADENOSYLMETHIONINE-DEPENDENT METHYLTRANSFERASE RV2258C"/>
    <property type="match status" value="1"/>
</dbReference>
<dbReference type="InterPro" id="IPR053173">
    <property type="entry name" value="SAM-binding_MTase"/>
</dbReference>
<evidence type="ECO:0000313" key="2">
    <source>
        <dbReference type="EMBL" id="KKU38177.1"/>
    </source>
</evidence>
<dbReference type="CDD" id="cd02440">
    <property type="entry name" value="AdoMet_MTases"/>
    <property type="match status" value="1"/>
</dbReference>
<proteinExistence type="predicted"/>
<keyword evidence="2" id="KW-0489">Methyltransferase</keyword>
<evidence type="ECO:0000313" key="3">
    <source>
        <dbReference type="Proteomes" id="UP000034856"/>
    </source>
</evidence>
<sequence length="175" mass="19132">MEFIHPEEIIKQLDLKPGIKIADFGSGSGVFTILLAKAIAPEGKIYALDVLKETLDVIQTKAKSEGLFNVETIWANLEAKGGSKLPDDSQDLVMIANVLFQSTMKSNILSEAKRILSPAGKLAVIDWRPDAKGVGPEEGYRLSPQECVKIASELGFKLDKEFVAGAYHWGLIFTK</sequence>
<dbReference type="InterPro" id="IPR029063">
    <property type="entry name" value="SAM-dependent_MTases_sf"/>
</dbReference>
<comment type="caution">
    <text evidence="2">The sequence shown here is derived from an EMBL/GenBank/DDBJ whole genome shotgun (WGS) entry which is preliminary data.</text>
</comment>
<dbReference type="Pfam" id="PF13847">
    <property type="entry name" value="Methyltransf_31"/>
    <property type="match status" value="1"/>
</dbReference>
<dbReference type="GO" id="GO:0008168">
    <property type="term" value="F:methyltransferase activity"/>
    <property type="evidence" value="ECO:0007669"/>
    <property type="project" value="UniProtKB-KW"/>
</dbReference>